<keyword evidence="2" id="KW-1185">Reference proteome</keyword>
<evidence type="ECO:0000313" key="1">
    <source>
        <dbReference type="EMBL" id="KHJ79575.1"/>
    </source>
</evidence>
<dbReference type="Proteomes" id="UP000053660">
    <property type="component" value="Unassembled WGS sequence"/>
</dbReference>
<proteinExistence type="predicted"/>
<gene>
    <name evidence="1" type="ORF">OESDEN_20774</name>
</gene>
<protein>
    <submittedName>
        <fullName evidence="1">Uncharacterized protein</fullName>
    </submittedName>
</protein>
<organism evidence="1 2">
    <name type="scientific">Oesophagostomum dentatum</name>
    <name type="common">Nodular worm</name>
    <dbReference type="NCBI Taxonomy" id="61180"/>
    <lineage>
        <taxon>Eukaryota</taxon>
        <taxon>Metazoa</taxon>
        <taxon>Ecdysozoa</taxon>
        <taxon>Nematoda</taxon>
        <taxon>Chromadorea</taxon>
        <taxon>Rhabditida</taxon>
        <taxon>Rhabditina</taxon>
        <taxon>Rhabditomorpha</taxon>
        <taxon>Strongyloidea</taxon>
        <taxon>Strongylidae</taxon>
        <taxon>Oesophagostomum</taxon>
    </lineage>
</organism>
<accession>A0A0B1S8N1</accession>
<evidence type="ECO:0000313" key="2">
    <source>
        <dbReference type="Proteomes" id="UP000053660"/>
    </source>
</evidence>
<sequence length="44" mass="4662">MKASSSTKKSPPNKKLDVVQNKLLAVSNPAAVTQATERTQDAHA</sequence>
<dbReference type="AlphaFoldDB" id="A0A0B1S8N1"/>
<name>A0A0B1S8N1_OESDE</name>
<dbReference type="EMBL" id="KN604331">
    <property type="protein sequence ID" value="KHJ79575.1"/>
    <property type="molecule type" value="Genomic_DNA"/>
</dbReference>
<reference evidence="1 2" key="1">
    <citation type="submission" date="2014-03" db="EMBL/GenBank/DDBJ databases">
        <title>Draft genome of the hookworm Oesophagostomum dentatum.</title>
        <authorList>
            <person name="Mitreva M."/>
        </authorList>
    </citation>
    <scope>NUCLEOTIDE SEQUENCE [LARGE SCALE GENOMIC DNA]</scope>
    <source>
        <strain evidence="1 2">OD-Hann</strain>
    </source>
</reference>